<organism evidence="1 2">
    <name type="scientific">Paracoccus broussonetiae subsp. drimophilus</name>
    <dbReference type="NCBI Taxonomy" id="3373869"/>
    <lineage>
        <taxon>Bacteria</taxon>
        <taxon>Pseudomonadati</taxon>
        <taxon>Pseudomonadota</taxon>
        <taxon>Alphaproteobacteria</taxon>
        <taxon>Rhodobacterales</taxon>
        <taxon>Paracoccaceae</taxon>
        <taxon>Paracoccus</taxon>
        <taxon>Paracoccus broussonetiae</taxon>
    </lineage>
</organism>
<dbReference type="RefSeq" id="WP_395132415.1">
    <property type="nucleotide sequence ID" value="NZ_JBIMPR010000003.1"/>
</dbReference>
<comment type="caution">
    <text evidence="1">The sequence shown here is derived from an EMBL/GenBank/DDBJ whole genome shotgun (WGS) entry which is preliminary data.</text>
</comment>
<name>A0ABW7LGU4_9RHOB</name>
<gene>
    <name evidence="1" type="ORF">ACHFJ0_04855</name>
</gene>
<keyword evidence="2" id="KW-1185">Reference proteome</keyword>
<sequence length="57" mass="6297">MLDRPSPTPAGLIASLCLDNPRIADEIRHRILSDRATLVLPPWSAPVQIIAAQEIRQ</sequence>
<proteinExistence type="predicted"/>
<evidence type="ECO:0000313" key="2">
    <source>
        <dbReference type="Proteomes" id="UP001609376"/>
    </source>
</evidence>
<protein>
    <submittedName>
        <fullName evidence="1">Uncharacterized protein</fullName>
    </submittedName>
</protein>
<reference evidence="1 2" key="1">
    <citation type="submission" date="2024-10" db="EMBL/GenBank/DDBJ databases">
        <title>Paracoccus drimophilus sp. nov., a novel bacterium from corn roots in Hunan.</title>
        <authorList>
            <person name="Li X."/>
        </authorList>
    </citation>
    <scope>NUCLEOTIDE SEQUENCE [LARGE SCALE GENOMIC DNA]</scope>
    <source>
        <strain evidence="1 2">NGMCC 1.201697</strain>
    </source>
</reference>
<accession>A0ABW7LGU4</accession>
<evidence type="ECO:0000313" key="1">
    <source>
        <dbReference type="EMBL" id="MFH5773560.1"/>
    </source>
</evidence>
<dbReference type="EMBL" id="JBIMPR010000003">
    <property type="protein sequence ID" value="MFH5773560.1"/>
    <property type="molecule type" value="Genomic_DNA"/>
</dbReference>
<dbReference type="Proteomes" id="UP001609376">
    <property type="component" value="Unassembled WGS sequence"/>
</dbReference>